<keyword evidence="2" id="KW-1003">Cell membrane</keyword>
<evidence type="ECO:0000256" key="8">
    <source>
        <dbReference type="SAM" id="Phobius"/>
    </source>
</evidence>
<dbReference type="EMBL" id="CATOUU010000021">
    <property type="protein sequence ID" value="CAI9913242.1"/>
    <property type="molecule type" value="Genomic_DNA"/>
</dbReference>
<keyword evidence="11" id="KW-1185">Reference proteome</keyword>
<proteinExistence type="predicted"/>
<feature type="coiled-coil region" evidence="6">
    <location>
        <begin position="493"/>
        <end position="520"/>
    </location>
</feature>
<evidence type="ECO:0000313" key="10">
    <source>
        <dbReference type="EMBL" id="CAL6100830.1"/>
    </source>
</evidence>
<protein>
    <submittedName>
        <fullName evidence="9">DinF protein</fullName>
    </submittedName>
    <submittedName>
        <fullName evidence="10">DinF_protein</fullName>
    </submittedName>
</protein>
<keyword evidence="4 8" id="KW-1133">Transmembrane helix</keyword>
<feature type="transmembrane region" description="Helical" evidence="8">
    <location>
        <begin position="195"/>
        <end position="220"/>
    </location>
</feature>
<feature type="transmembrane region" description="Helical" evidence="8">
    <location>
        <begin position="232"/>
        <end position="253"/>
    </location>
</feature>
<dbReference type="PANTHER" id="PTHR43823:SF3">
    <property type="entry name" value="MULTIDRUG EXPORT PROTEIN MEPA"/>
    <property type="match status" value="1"/>
</dbReference>
<feature type="transmembrane region" description="Helical" evidence="8">
    <location>
        <begin position="127"/>
        <end position="149"/>
    </location>
</feature>
<evidence type="ECO:0000256" key="5">
    <source>
        <dbReference type="ARBA" id="ARBA00023136"/>
    </source>
</evidence>
<feature type="transmembrane region" description="Helical" evidence="8">
    <location>
        <begin position="475"/>
        <end position="493"/>
    </location>
</feature>
<feature type="transmembrane region" description="Helical" evidence="8">
    <location>
        <begin position="161"/>
        <end position="183"/>
    </location>
</feature>
<evidence type="ECO:0000313" key="11">
    <source>
        <dbReference type="Proteomes" id="UP001642409"/>
    </source>
</evidence>
<evidence type="ECO:0000256" key="3">
    <source>
        <dbReference type="ARBA" id="ARBA00022692"/>
    </source>
</evidence>
<sequence>MDLKEPSVHVSQKSRTSTSISNQMFKQHKTLDSIMQKTTIDPVSQLSSAYFWPLIITTAVEVFHQLLVITMTWNYVGRDAVEQMVCAFPVILIITKLIPRAIAQGSIANMIRYLTDNQVKRADEVFTYQILSQVIYFIIAVFIAFIFGLQGLKIFNITGDDYISTYIGVMLSVGTLVEIFGAAQTQFYLFEGDTWMYALSNIATLLLQQSLTLLSIQHILSQQRYITGVEMTLIPFLIGHIVGALPLVGFNLLRFQDFKATTFSAVIRLKMKYLQVFNLTELLHTIYNGTLRSLEQVIQPIVYFGFQVYNSKFNTHPTDAAVSHIGSHLFIMGMLILQFPTMAFQMVAIYTISSNNLMKKYIRTKELIFRTVIWGLICEAIVAILVSSVDSIITFFLPASKSEEVDFILRFTSEYTDKLNFTGVLTFFYYISVILLNIERKWPIEITGIAFYFVMTLIMFLVMASSNGTGANTAIVSYWCDVTIGIAGFLVLAEKFIEIMQLAKIELRRLKKKKRQEENGIIAEKDDGKGE</sequence>
<dbReference type="AlphaFoldDB" id="A0AA86TDE3"/>
<feature type="transmembrane region" description="Helical" evidence="8">
    <location>
        <begin position="329"/>
        <end position="352"/>
    </location>
</feature>
<dbReference type="Proteomes" id="UP001642409">
    <property type="component" value="Unassembled WGS sequence"/>
</dbReference>
<name>A0AA86TDE3_9EUKA</name>
<reference evidence="9" key="1">
    <citation type="submission" date="2023-06" db="EMBL/GenBank/DDBJ databases">
        <authorList>
            <person name="Kurt Z."/>
        </authorList>
    </citation>
    <scope>NUCLEOTIDE SEQUENCE</scope>
</reference>
<comment type="caution">
    <text evidence="9">The sequence shown here is derived from an EMBL/GenBank/DDBJ whole genome shotgun (WGS) entry which is preliminary data.</text>
</comment>
<organism evidence="9">
    <name type="scientific">Hexamita inflata</name>
    <dbReference type="NCBI Taxonomy" id="28002"/>
    <lineage>
        <taxon>Eukaryota</taxon>
        <taxon>Metamonada</taxon>
        <taxon>Diplomonadida</taxon>
        <taxon>Hexamitidae</taxon>
        <taxon>Hexamitinae</taxon>
        <taxon>Hexamita</taxon>
    </lineage>
</organism>
<keyword evidence="3 8" id="KW-0812">Transmembrane</keyword>
<evidence type="ECO:0000256" key="6">
    <source>
        <dbReference type="SAM" id="Coils"/>
    </source>
</evidence>
<evidence type="ECO:0000256" key="1">
    <source>
        <dbReference type="ARBA" id="ARBA00004651"/>
    </source>
</evidence>
<reference evidence="10 11" key="2">
    <citation type="submission" date="2024-07" db="EMBL/GenBank/DDBJ databases">
        <authorList>
            <person name="Akdeniz Z."/>
        </authorList>
    </citation>
    <scope>NUCLEOTIDE SEQUENCE [LARGE SCALE GENOMIC DNA]</scope>
</reference>
<accession>A0AA86TDE3</accession>
<evidence type="ECO:0000313" key="9">
    <source>
        <dbReference type="EMBL" id="CAI9913242.1"/>
    </source>
</evidence>
<evidence type="ECO:0000256" key="2">
    <source>
        <dbReference type="ARBA" id="ARBA00022475"/>
    </source>
</evidence>
<keyword evidence="5 8" id="KW-0472">Membrane</keyword>
<feature type="region of interest" description="Disordered" evidence="7">
    <location>
        <begin position="1"/>
        <end position="21"/>
    </location>
</feature>
<feature type="compositionally biased region" description="Polar residues" evidence="7">
    <location>
        <begin position="9"/>
        <end position="21"/>
    </location>
</feature>
<evidence type="ECO:0000256" key="7">
    <source>
        <dbReference type="SAM" id="MobiDB-lite"/>
    </source>
</evidence>
<evidence type="ECO:0000256" key="4">
    <source>
        <dbReference type="ARBA" id="ARBA00022989"/>
    </source>
</evidence>
<dbReference type="EMBL" id="CAXDID020000534">
    <property type="protein sequence ID" value="CAL6100830.1"/>
    <property type="molecule type" value="Genomic_DNA"/>
</dbReference>
<dbReference type="GO" id="GO:0005886">
    <property type="term" value="C:plasma membrane"/>
    <property type="evidence" value="ECO:0007669"/>
    <property type="project" value="UniProtKB-SubCell"/>
</dbReference>
<feature type="transmembrane region" description="Helical" evidence="8">
    <location>
        <begin position="450"/>
        <end position="469"/>
    </location>
</feature>
<dbReference type="PANTHER" id="PTHR43823">
    <property type="entry name" value="SPORULATION PROTEIN YKVU"/>
    <property type="match status" value="1"/>
</dbReference>
<feature type="transmembrane region" description="Helical" evidence="8">
    <location>
        <begin position="85"/>
        <end position="107"/>
    </location>
</feature>
<keyword evidence="6" id="KW-0175">Coiled coil</keyword>
<comment type="subcellular location">
    <subcellularLocation>
        <location evidence="1">Cell membrane</location>
        <topology evidence="1">Multi-pass membrane protein</topology>
    </subcellularLocation>
</comment>
<feature type="transmembrane region" description="Helical" evidence="8">
    <location>
        <begin position="419"/>
        <end position="438"/>
    </location>
</feature>
<dbReference type="InterPro" id="IPR051327">
    <property type="entry name" value="MATE_MepA_subfamily"/>
</dbReference>
<gene>
    <name evidence="10" type="ORF">HINF_LOCUS70742</name>
    <name evidence="9" type="ORF">HINF_LOCUS887</name>
</gene>
<feature type="transmembrane region" description="Helical" evidence="8">
    <location>
        <begin position="373"/>
        <end position="399"/>
    </location>
</feature>
<feature type="transmembrane region" description="Helical" evidence="8">
    <location>
        <begin position="50"/>
        <end position="73"/>
    </location>
</feature>